<name>A0A9W4KZ31_9BACI</name>
<dbReference type="RefSeq" id="WP_230301639.1">
    <property type="nucleotide sequence ID" value="NZ_CAKKMG010000018.1"/>
</dbReference>
<evidence type="ECO:0000313" key="3">
    <source>
        <dbReference type="Proteomes" id="UP000789326"/>
    </source>
</evidence>
<organism evidence="2 3">
    <name type="scientific">Peribacillus simplex</name>
    <dbReference type="NCBI Taxonomy" id="1478"/>
    <lineage>
        <taxon>Bacteria</taxon>
        <taxon>Bacillati</taxon>
        <taxon>Bacillota</taxon>
        <taxon>Bacilli</taxon>
        <taxon>Bacillales</taxon>
        <taxon>Bacillaceae</taxon>
        <taxon>Peribacillus</taxon>
    </lineage>
</organism>
<accession>A0A9W4KZ31</accession>
<reference evidence="2" key="1">
    <citation type="submission" date="2021-11" db="EMBL/GenBank/DDBJ databases">
        <authorList>
            <person name="Bulgarelli D."/>
        </authorList>
    </citation>
    <scope>NUCLEOTIDE SEQUENCE</scope>
    <source>
        <strain evidence="2">Bi133</strain>
    </source>
</reference>
<protein>
    <submittedName>
        <fullName evidence="2">Uncharacterized protein</fullName>
    </submittedName>
</protein>
<dbReference type="EMBL" id="CAKKMG010000018">
    <property type="protein sequence ID" value="CAH0197153.1"/>
    <property type="molecule type" value="Genomic_DNA"/>
</dbReference>
<sequence>MAHITDHHHTGETVSEAGAYICTTGEKKDLHQGETFPECPSTGNSTTWTHASHAHRTGETVMESGHYLDADGEHVVLQQGEKFPSCPSTGESITWTHEQ</sequence>
<proteinExistence type="predicted"/>
<feature type="region of interest" description="Disordered" evidence="1">
    <location>
        <begin position="30"/>
        <end position="58"/>
    </location>
</feature>
<feature type="compositionally biased region" description="Polar residues" evidence="1">
    <location>
        <begin position="41"/>
        <end position="50"/>
    </location>
</feature>
<evidence type="ECO:0000256" key="1">
    <source>
        <dbReference type="SAM" id="MobiDB-lite"/>
    </source>
</evidence>
<comment type="caution">
    <text evidence="2">The sequence shown here is derived from an EMBL/GenBank/DDBJ whole genome shotgun (WGS) entry which is preliminary data.</text>
</comment>
<evidence type="ECO:0000313" key="2">
    <source>
        <dbReference type="EMBL" id="CAH0197153.1"/>
    </source>
</evidence>
<dbReference type="AlphaFoldDB" id="A0A9W4KZ31"/>
<dbReference type="Proteomes" id="UP000789326">
    <property type="component" value="Unassembled WGS sequence"/>
</dbReference>
<gene>
    <name evidence="2" type="ORF">SRABI133_01829</name>
</gene>